<dbReference type="Pfam" id="PF00361">
    <property type="entry name" value="Proton_antipo_M"/>
    <property type="match status" value="1"/>
</dbReference>
<feature type="transmembrane region" description="Helical" evidence="8">
    <location>
        <begin position="464"/>
        <end position="485"/>
    </location>
</feature>
<comment type="subcellular location">
    <subcellularLocation>
        <location evidence="1">Cell membrane</location>
        <topology evidence="1">Multi-pass membrane protein</topology>
    </subcellularLocation>
    <subcellularLocation>
        <location evidence="7">Membrane</location>
        <topology evidence="7">Multi-pass membrane protein</topology>
    </subcellularLocation>
</comment>
<gene>
    <name evidence="10" type="ORF">FAK_31360</name>
</gene>
<dbReference type="GO" id="GO:0008137">
    <property type="term" value="F:NADH dehydrogenase (ubiquinone) activity"/>
    <property type="evidence" value="ECO:0007669"/>
    <property type="project" value="InterPro"/>
</dbReference>
<evidence type="ECO:0000256" key="6">
    <source>
        <dbReference type="ARBA" id="ARBA00023136"/>
    </source>
</evidence>
<feature type="transmembrane region" description="Helical" evidence="8">
    <location>
        <begin position="254"/>
        <end position="273"/>
    </location>
</feature>
<dbReference type="InterPro" id="IPR001750">
    <property type="entry name" value="ND/Mrp_TM"/>
</dbReference>
<feature type="transmembrane region" description="Helical" evidence="8">
    <location>
        <begin position="410"/>
        <end position="430"/>
    </location>
</feature>
<dbReference type="GO" id="GO:0005886">
    <property type="term" value="C:plasma membrane"/>
    <property type="evidence" value="ECO:0007669"/>
    <property type="project" value="UniProtKB-SubCell"/>
</dbReference>
<keyword evidence="5 8" id="KW-1133">Transmembrane helix</keyword>
<keyword evidence="4 7" id="KW-0812">Transmembrane</keyword>
<feature type="transmembrane region" description="Helical" evidence="8">
    <location>
        <begin position="33"/>
        <end position="59"/>
    </location>
</feature>
<organism evidence="10 11">
    <name type="scientific">Desulfoferula mesophila</name>
    <dbReference type="NCBI Taxonomy" id="3058419"/>
    <lineage>
        <taxon>Bacteria</taxon>
        <taxon>Pseudomonadati</taxon>
        <taxon>Thermodesulfobacteriota</taxon>
        <taxon>Desulfarculia</taxon>
        <taxon>Desulfarculales</taxon>
        <taxon>Desulfarculaceae</taxon>
        <taxon>Desulfoferula</taxon>
    </lineage>
</organism>
<feature type="domain" description="NADH:quinone oxidoreductase/Mrp antiporter transmembrane" evidence="9">
    <location>
        <begin position="132"/>
        <end position="421"/>
    </location>
</feature>
<evidence type="ECO:0000313" key="11">
    <source>
        <dbReference type="Proteomes" id="UP001366166"/>
    </source>
</evidence>
<feature type="transmembrane region" description="Helical" evidence="8">
    <location>
        <begin position="165"/>
        <end position="186"/>
    </location>
</feature>
<feature type="transmembrane region" description="Helical" evidence="8">
    <location>
        <begin position="279"/>
        <end position="299"/>
    </location>
</feature>
<feature type="transmembrane region" description="Helical" evidence="8">
    <location>
        <begin position="79"/>
        <end position="98"/>
    </location>
</feature>
<feature type="transmembrane region" description="Helical" evidence="8">
    <location>
        <begin position="306"/>
        <end position="324"/>
    </location>
</feature>
<dbReference type="GO" id="GO:0042773">
    <property type="term" value="P:ATP synthesis coupled electron transport"/>
    <property type="evidence" value="ECO:0007669"/>
    <property type="project" value="InterPro"/>
</dbReference>
<evidence type="ECO:0000256" key="7">
    <source>
        <dbReference type="RuleBase" id="RU000320"/>
    </source>
</evidence>
<keyword evidence="6 8" id="KW-0472">Membrane</keyword>
<reference evidence="11" key="1">
    <citation type="journal article" date="2023" name="Arch. Microbiol.">
        <title>Desulfoferula mesophilus gen. nov. sp. nov., a mesophilic sulfate-reducing bacterium isolated from a brackish lake sediment.</title>
        <authorList>
            <person name="Watanabe T."/>
            <person name="Yabe T."/>
            <person name="Tsuji J.M."/>
            <person name="Fukui M."/>
        </authorList>
    </citation>
    <scope>NUCLEOTIDE SEQUENCE [LARGE SCALE GENOMIC DNA]</scope>
    <source>
        <strain evidence="11">12FAK</strain>
    </source>
</reference>
<dbReference type="InterPro" id="IPR050586">
    <property type="entry name" value="CPA3_Na-H_Antiporter_D"/>
</dbReference>
<comment type="similarity">
    <text evidence="2">Belongs to the CPA3 antiporters (TC 2.A.63) subunit D family.</text>
</comment>
<keyword evidence="3" id="KW-1003">Cell membrane</keyword>
<evidence type="ECO:0000256" key="3">
    <source>
        <dbReference type="ARBA" id="ARBA00022475"/>
    </source>
</evidence>
<evidence type="ECO:0000259" key="9">
    <source>
        <dbReference type="Pfam" id="PF00361"/>
    </source>
</evidence>
<dbReference type="AlphaFoldDB" id="A0AAU9EJ90"/>
<name>A0AAU9EJ90_9BACT</name>
<evidence type="ECO:0000256" key="5">
    <source>
        <dbReference type="ARBA" id="ARBA00022989"/>
    </source>
</evidence>
<evidence type="ECO:0000256" key="4">
    <source>
        <dbReference type="ARBA" id="ARBA00022692"/>
    </source>
</evidence>
<keyword evidence="11" id="KW-1185">Reference proteome</keyword>
<dbReference type="PRINTS" id="PR01437">
    <property type="entry name" value="NUOXDRDTASE4"/>
</dbReference>
<feature type="transmembrane region" description="Helical" evidence="8">
    <location>
        <begin position="110"/>
        <end position="128"/>
    </location>
</feature>
<proteinExistence type="inferred from homology"/>
<evidence type="ECO:0000256" key="2">
    <source>
        <dbReference type="ARBA" id="ARBA00005346"/>
    </source>
</evidence>
<evidence type="ECO:0000313" key="10">
    <source>
        <dbReference type="EMBL" id="BEQ16070.1"/>
    </source>
</evidence>
<feature type="transmembrane region" description="Helical" evidence="8">
    <location>
        <begin position="6"/>
        <end position="26"/>
    </location>
</feature>
<dbReference type="PANTHER" id="PTHR42703:SF1">
    <property type="entry name" value="NA(+)_H(+) ANTIPORTER SUBUNIT D1"/>
    <property type="match status" value="1"/>
</dbReference>
<protein>
    <submittedName>
        <fullName evidence="10">Cation:proton antiporter</fullName>
    </submittedName>
</protein>
<dbReference type="EMBL" id="AP028679">
    <property type="protein sequence ID" value="BEQ16070.1"/>
    <property type="molecule type" value="Genomic_DNA"/>
</dbReference>
<feature type="transmembrane region" description="Helical" evidence="8">
    <location>
        <begin position="375"/>
        <end position="398"/>
    </location>
</feature>
<feature type="transmembrane region" description="Helical" evidence="8">
    <location>
        <begin position="330"/>
        <end position="355"/>
    </location>
</feature>
<dbReference type="KEGG" id="dmp:FAK_31360"/>
<accession>A0AAU9EJ90</accession>
<dbReference type="InterPro" id="IPR003918">
    <property type="entry name" value="NADH_UbQ_OxRdtase"/>
</dbReference>
<sequence>MSEQFPALVVIGPLLAALMVSVAGWLRPRLCLPLALLGLGIAAAASTGLLAQVLAHGPISYRLGGWPPPWGIVYHLDNLNAVVAALVSWVALVNLVAAHRAVLTDYPDKIGPFYTLYVLAVTGMLGMVVTGDAFNLYVLLEITSLTGYALIGLGGGRAPLASLNYLFLGTIGASFYLLGVGYLYIVTGSLNMADLARLLAPLHGSLALTAAFAITLVGLWMKMAFFPLHAWLPNAYGFAPSPAASLLAPLMTKVMVYVMIRVMISVFTVEFILREVLLSQFVVWLAVAAMVGGALMALGQRDLKRMLAYIVVAEVGYMVGGAWLGNRLAMTGAILHIINDAVMTFCVFLAAGCIFQKRRGTAFEDLQGLFKKMPWTMAALAAGALAVIGVPPTCGFFSKWYLIRGGLEAGHWGFVAGLIFSSLVNVVLFFRVFEIAFFEPLDHGHGHGETGGAVALTEAPLSMLLPLMAAALGLLALGLATGPLVERVILPIIPAGLG</sequence>
<dbReference type="Proteomes" id="UP001366166">
    <property type="component" value="Chromosome"/>
</dbReference>
<dbReference type="RefSeq" id="WP_338601376.1">
    <property type="nucleotide sequence ID" value="NZ_AP028679.1"/>
</dbReference>
<feature type="transmembrane region" description="Helical" evidence="8">
    <location>
        <begin position="198"/>
        <end position="221"/>
    </location>
</feature>
<evidence type="ECO:0000256" key="1">
    <source>
        <dbReference type="ARBA" id="ARBA00004651"/>
    </source>
</evidence>
<evidence type="ECO:0000256" key="8">
    <source>
        <dbReference type="SAM" id="Phobius"/>
    </source>
</evidence>
<dbReference type="PANTHER" id="PTHR42703">
    <property type="entry name" value="NADH DEHYDROGENASE"/>
    <property type="match status" value="1"/>
</dbReference>